<dbReference type="PANTHER" id="PTHR33619">
    <property type="entry name" value="POLYSACCHARIDE EXPORT PROTEIN GFCE-RELATED"/>
    <property type="match status" value="1"/>
</dbReference>
<dbReference type="AlphaFoldDB" id="A0A518EM85"/>
<dbReference type="EMBL" id="CP036434">
    <property type="protein sequence ID" value="QDV05197.1"/>
    <property type="molecule type" value="Genomic_DNA"/>
</dbReference>
<evidence type="ECO:0000259" key="2">
    <source>
        <dbReference type="Pfam" id="PF02563"/>
    </source>
</evidence>
<dbReference type="InterPro" id="IPR003715">
    <property type="entry name" value="Poly_export_N"/>
</dbReference>
<name>A0A518EM85_9BACT</name>
<evidence type="ECO:0000313" key="5">
    <source>
        <dbReference type="Proteomes" id="UP000320390"/>
    </source>
</evidence>
<keyword evidence="5" id="KW-1185">Reference proteome</keyword>
<dbReference type="Gene3D" id="3.10.560.10">
    <property type="entry name" value="Outer membrane lipoprotein wza domain like"/>
    <property type="match status" value="1"/>
</dbReference>
<feature type="domain" description="Polysaccharide export protein N-terminal" evidence="2">
    <location>
        <begin position="9"/>
        <end position="76"/>
    </location>
</feature>
<evidence type="ECO:0000256" key="1">
    <source>
        <dbReference type="ARBA" id="ARBA00022729"/>
    </source>
</evidence>
<dbReference type="Proteomes" id="UP000320390">
    <property type="component" value="Chromosome"/>
</dbReference>
<keyword evidence="1" id="KW-0732">Signal</keyword>
<gene>
    <name evidence="4" type="ORF">Poly30_06930</name>
</gene>
<organism evidence="4 5">
    <name type="scientific">Saltatorellus ferox</name>
    <dbReference type="NCBI Taxonomy" id="2528018"/>
    <lineage>
        <taxon>Bacteria</taxon>
        <taxon>Pseudomonadati</taxon>
        <taxon>Planctomycetota</taxon>
        <taxon>Planctomycetia</taxon>
        <taxon>Planctomycetia incertae sedis</taxon>
        <taxon>Saltatorellus</taxon>
    </lineage>
</organism>
<dbReference type="InterPro" id="IPR019554">
    <property type="entry name" value="Soluble_ligand-bd"/>
</dbReference>
<evidence type="ECO:0000259" key="3">
    <source>
        <dbReference type="Pfam" id="PF10531"/>
    </source>
</evidence>
<dbReference type="Pfam" id="PF10531">
    <property type="entry name" value="SLBB"/>
    <property type="match status" value="1"/>
</dbReference>
<reference evidence="4 5" key="1">
    <citation type="submission" date="2019-02" db="EMBL/GenBank/DDBJ databases">
        <title>Deep-cultivation of Planctomycetes and their phenomic and genomic characterization uncovers novel biology.</title>
        <authorList>
            <person name="Wiegand S."/>
            <person name="Jogler M."/>
            <person name="Boedeker C."/>
            <person name="Pinto D."/>
            <person name="Vollmers J."/>
            <person name="Rivas-Marin E."/>
            <person name="Kohn T."/>
            <person name="Peeters S.H."/>
            <person name="Heuer A."/>
            <person name="Rast P."/>
            <person name="Oberbeckmann S."/>
            <person name="Bunk B."/>
            <person name="Jeske O."/>
            <person name="Meyerdierks A."/>
            <person name="Storesund J.E."/>
            <person name="Kallscheuer N."/>
            <person name="Luecker S."/>
            <person name="Lage O.M."/>
            <person name="Pohl T."/>
            <person name="Merkel B.J."/>
            <person name="Hornburger P."/>
            <person name="Mueller R.-W."/>
            <person name="Bruemmer F."/>
            <person name="Labrenz M."/>
            <person name="Spormann A.M."/>
            <person name="Op den Camp H."/>
            <person name="Overmann J."/>
            <person name="Amann R."/>
            <person name="Jetten M.S.M."/>
            <person name="Mascher T."/>
            <person name="Medema M.H."/>
            <person name="Devos D.P."/>
            <person name="Kaster A.-K."/>
            <person name="Ovreas L."/>
            <person name="Rohde M."/>
            <person name="Galperin M.Y."/>
            <person name="Jogler C."/>
        </authorList>
    </citation>
    <scope>NUCLEOTIDE SEQUENCE [LARGE SCALE GENOMIC DNA]</scope>
    <source>
        <strain evidence="4 5">Poly30</strain>
    </source>
</reference>
<dbReference type="InterPro" id="IPR049712">
    <property type="entry name" value="Poly_export"/>
</dbReference>
<protein>
    <submittedName>
        <fullName evidence="4">Polysaccharide biosynthesis/export protein</fullName>
    </submittedName>
</protein>
<dbReference type="GO" id="GO:0015159">
    <property type="term" value="F:polysaccharide transmembrane transporter activity"/>
    <property type="evidence" value="ECO:0007669"/>
    <property type="project" value="InterPro"/>
</dbReference>
<dbReference type="Pfam" id="PF02563">
    <property type="entry name" value="Poly_export"/>
    <property type="match status" value="1"/>
</dbReference>
<dbReference type="PANTHER" id="PTHR33619:SF3">
    <property type="entry name" value="POLYSACCHARIDE EXPORT PROTEIN GFCE-RELATED"/>
    <property type="match status" value="1"/>
</dbReference>
<sequence length="197" mass="21499">MRPTLYEELWPGDTFDVKFRRTPELDSTVTVGPDGFVQLPLAGRIRASGRTPADLEVDIERLCQAEIKDPEASVLMTGFEGRAVHVGGEVKDPGRFVLTGPTTPLEALIQAGGTLESAALDNVLLVRAFENGGRRVFALDLKATIAGRDQTGHLRLVPSDLLLVPRSGIANVNVWVDQYIRKNLPFNILIRPDAGVF</sequence>
<accession>A0A518EM85</accession>
<dbReference type="RefSeq" id="WP_145194615.1">
    <property type="nucleotide sequence ID" value="NZ_CP036434.1"/>
</dbReference>
<dbReference type="OrthoDB" id="279464at2"/>
<proteinExistence type="predicted"/>
<feature type="domain" description="Soluble ligand binding" evidence="3">
    <location>
        <begin position="84"/>
        <end position="134"/>
    </location>
</feature>
<evidence type="ECO:0000313" key="4">
    <source>
        <dbReference type="EMBL" id="QDV05197.1"/>
    </source>
</evidence>